<keyword evidence="6 12" id="KW-0812">Transmembrane</keyword>
<dbReference type="EC" id="2.4.1.257" evidence="12"/>
<evidence type="ECO:0000256" key="2">
    <source>
        <dbReference type="ARBA" id="ARBA00004586"/>
    </source>
</evidence>
<accession>A0A0D7BIY4</accession>
<name>A0A0D7BIY4_9AGAR</name>
<feature type="transmembrane region" description="Helical" evidence="12">
    <location>
        <begin position="448"/>
        <end position="466"/>
    </location>
</feature>
<dbReference type="OrthoDB" id="448893at2759"/>
<keyword evidence="9 12" id="KW-0472">Membrane</keyword>
<evidence type="ECO:0000256" key="7">
    <source>
        <dbReference type="ARBA" id="ARBA00022824"/>
    </source>
</evidence>
<comment type="similarity">
    <text evidence="12">Belongs to the glycosyltransferase group 1 family.</text>
</comment>
<dbReference type="InterPro" id="IPR028098">
    <property type="entry name" value="Glyco_trans_4-like_N"/>
</dbReference>
<keyword evidence="4 12" id="KW-0328">Glycosyltransferase</keyword>
<evidence type="ECO:0000256" key="9">
    <source>
        <dbReference type="ARBA" id="ARBA00023136"/>
    </source>
</evidence>
<reference evidence="15 16" key="1">
    <citation type="journal article" date="2015" name="Fungal Genet. Biol.">
        <title>Evolution of novel wood decay mechanisms in Agaricales revealed by the genome sequences of Fistulina hepatica and Cylindrobasidium torrendii.</title>
        <authorList>
            <person name="Floudas D."/>
            <person name="Held B.W."/>
            <person name="Riley R."/>
            <person name="Nagy L.G."/>
            <person name="Koehler G."/>
            <person name="Ransdell A.S."/>
            <person name="Younus H."/>
            <person name="Chow J."/>
            <person name="Chiniquy J."/>
            <person name="Lipzen A."/>
            <person name="Tritt A."/>
            <person name="Sun H."/>
            <person name="Haridas S."/>
            <person name="LaButti K."/>
            <person name="Ohm R.A."/>
            <person name="Kues U."/>
            <person name="Blanchette R.A."/>
            <person name="Grigoriev I.V."/>
            <person name="Minto R.E."/>
            <person name="Hibbett D.S."/>
        </authorList>
    </citation>
    <scope>NUCLEOTIDE SEQUENCE [LARGE SCALE GENOMIC DNA]</scope>
    <source>
        <strain evidence="15 16">FP15055 ss-10</strain>
    </source>
</reference>
<sequence>MAPLRVAFVHPDLGIGGAERLVVDAALGLQKLGHSVAIYTSHHDPKHCFEETRDGTLKVHAIHPPFPRSLRGKLHILMAQLSQLHLITHMLSPAAPEYDVYFIDQLSTCVPFLRAFARKRVVFYCHFPDKLLANGAYVEGQMKGRGSLLKRIYRYPMDWLEETTTRQADIILANSRFTARVFRTYFPSIAINPRVIYPGINIEAYEAAVDRTAPEIQQVASSRPTIISLNRFEGKKNVALAVSAYAQALPDLPNRPRLVLGGGYDPRVEENMLTLYSLIDITKKHNLTYNVITPPGSQTNIPPLNVTEEEPDVLFLLNFTMNQRTALLNDPSTIAMLYTPANEHFGIGPVEGMIGGLPVLACDSGGPVESIIEYPEDERTGWLRKPEVDLWADALKQISKLSPDEREALSKRGKERARSVFSMDAMAKYMEVSLQDAVAMGRPGVNPLWVLLLLAPLVYFAVLYVLGI</sequence>
<dbReference type="SUPFAM" id="SSF53756">
    <property type="entry name" value="UDP-Glycosyltransferase/glycogen phosphorylase"/>
    <property type="match status" value="1"/>
</dbReference>
<protein>
    <recommendedName>
        <fullName evidence="12">Alpha-1,3/1,6-mannosyltransferase ALG2</fullName>
        <ecNumber evidence="12">2.4.1.132</ecNumber>
        <ecNumber evidence="12">2.4.1.257</ecNumber>
    </recommendedName>
    <alternativeName>
        <fullName evidence="12">GDP-Man:Man(1)GlcNAc(2)-PP-Dol alpha-1,3-mannosyltransferase</fullName>
    </alternativeName>
</protein>
<comment type="catalytic activity">
    <reaction evidence="11 12">
        <text>an alpha-D-Man-(1-&gt;3)-beta-D-Man-(1-&gt;4)-beta-D-GlcNAc-(1-&gt;4)-alpha-D-GlcNAc-diphospho-di-trans,poly-cis-dolichol + GDP-alpha-D-mannose = an alpha-D-Man-(1-&gt;3)-[alpha-D-Man-(1-&gt;6)]-beta-D-Man-(1-&gt;4)-beta-D-GlcNAc-(1-&gt;4)-alpha-D-GlcNAc-diphospho-di-trans,poly-cis-dolichol + GDP + H(+)</text>
        <dbReference type="Rhea" id="RHEA:29519"/>
        <dbReference type="Rhea" id="RHEA-COMP:19513"/>
        <dbReference type="Rhea" id="RHEA-COMP:19515"/>
        <dbReference type="ChEBI" id="CHEBI:15378"/>
        <dbReference type="ChEBI" id="CHEBI:57527"/>
        <dbReference type="ChEBI" id="CHEBI:58189"/>
        <dbReference type="ChEBI" id="CHEBI:132510"/>
        <dbReference type="ChEBI" id="CHEBI:132511"/>
        <dbReference type="EC" id="2.4.1.257"/>
    </reaction>
    <physiologicalReaction direction="left-to-right" evidence="11 12">
        <dbReference type="Rhea" id="RHEA:29520"/>
    </physiologicalReaction>
</comment>
<dbReference type="EC" id="2.4.1.132" evidence="12"/>
<comment type="pathway">
    <text evidence="3 12">Protein modification; protein glycosylation.</text>
</comment>
<evidence type="ECO:0000256" key="4">
    <source>
        <dbReference type="ARBA" id="ARBA00022676"/>
    </source>
</evidence>
<dbReference type="Pfam" id="PF00534">
    <property type="entry name" value="Glycos_transf_1"/>
    <property type="match status" value="1"/>
</dbReference>
<evidence type="ECO:0000256" key="6">
    <source>
        <dbReference type="ARBA" id="ARBA00022692"/>
    </source>
</evidence>
<gene>
    <name evidence="15" type="ORF">CYLTODRAFT_442560</name>
</gene>
<evidence type="ECO:0000259" key="13">
    <source>
        <dbReference type="Pfam" id="PF00534"/>
    </source>
</evidence>
<feature type="domain" description="Glycosyl transferase family 1" evidence="13">
    <location>
        <begin position="321"/>
        <end position="416"/>
    </location>
</feature>
<keyword evidence="7 12" id="KW-0256">Endoplasmic reticulum</keyword>
<dbReference type="GO" id="GO:0102704">
    <property type="term" value="F:GDP-Man:Man(2)GlcNAc(2)-PP-Dol alpha-1,6-mannosyltransferase activity"/>
    <property type="evidence" value="ECO:0007669"/>
    <property type="project" value="UniProtKB-UniRule"/>
</dbReference>
<comment type="subcellular location">
    <subcellularLocation>
        <location evidence="2 12">Endoplasmic reticulum membrane</location>
    </subcellularLocation>
</comment>
<comment type="catalytic activity">
    <reaction evidence="10 12">
        <text>a beta-D-Man-(1-&gt;4)-beta-D-GlcNAc-(1-&gt;4)-alpha-D-GlcNAc-diphospho-di-trans,poly-cis-dolichol + GDP-alpha-D-mannose = an alpha-D-Man-(1-&gt;3)-beta-D-Man-(1-&gt;4)-beta-D-GlcNAc-(1-&gt;4)-alpha-D-GlcNAc-diphospho-di-trans,poly-cis-dolichol + GDP + H(+)</text>
        <dbReference type="Rhea" id="RHEA:29515"/>
        <dbReference type="Rhea" id="RHEA-COMP:19511"/>
        <dbReference type="Rhea" id="RHEA-COMP:19513"/>
        <dbReference type="ChEBI" id="CHEBI:15378"/>
        <dbReference type="ChEBI" id="CHEBI:57527"/>
        <dbReference type="ChEBI" id="CHEBI:58189"/>
        <dbReference type="ChEBI" id="CHEBI:58472"/>
        <dbReference type="ChEBI" id="CHEBI:132510"/>
        <dbReference type="EC" id="2.4.1.132"/>
    </reaction>
    <physiologicalReaction direction="left-to-right" evidence="10 12">
        <dbReference type="Rhea" id="RHEA:29516"/>
    </physiologicalReaction>
</comment>
<dbReference type="AlphaFoldDB" id="A0A0D7BIY4"/>
<dbReference type="GO" id="GO:0004378">
    <property type="term" value="F:GDP-Man:Man(1)GlcNAc(2)-PP-Dol alpha-1,3-mannosyltransferase activity"/>
    <property type="evidence" value="ECO:0007669"/>
    <property type="project" value="UniProtKB-UniRule"/>
</dbReference>
<keyword evidence="8 12" id="KW-1133">Transmembrane helix</keyword>
<dbReference type="Proteomes" id="UP000054007">
    <property type="component" value="Unassembled WGS sequence"/>
</dbReference>
<comment type="function">
    <text evidence="1 12">Mannosylates Man(2)GlcNAc(2)-dolichol diphosphate and Man(1)GlcNAc(2)-dolichol diphosphate to form Man(3)GlcNAc(2)-dolichol diphosphate.</text>
</comment>
<evidence type="ECO:0000256" key="12">
    <source>
        <dbReference type="RuleBase" id="RU367136"/>
    </source>
</evidence>
<feature type="domain" description="Glycosyltransferase subfamily 4-like N-terminal" evidence="14">
    <location>
        <begin position="15"/>
        <end position="203"/>
    </location>
</feature>
<dbReference type="EMBL" id="KN880481">
    <property type="protein sequence ID" value="KIY69606.1"/>
    <property type="molecule type" value="Genomic_DNA"/>
</dbReference>
<dbReference type="Pfam" id="PF13439">
    <property type="entry name" value="Glyco_transf_4"/>
    <property type="match status" value="1"/>
</dbReference>
<evidence type="ECO:0000313" key="15">
    <source>
        <dbReference type="EMBL" id="KIY69606.1"/>
    </source>
</evidence>
<evidence type="ECO:0000256" key="11">
    <source>
        <dbReference type="ARBA" id="ARBA00045104"/>
    </source>
</evidence>
<dbReference type="PANTHER" id="PTHR45918:SF1">
    <property type="entry name" value="ALPHA-1,3_1,6-MANNOSYLTRANSFERASE ALG2"/>
    <property type="match status" value="1"/>
</dbReference>
<evidence type="ECO:0000256" key="8">
    <source>
        <dbReference type="ARBA" id="ARBA00022989"/>
    </source>
</evidence>
<dbReference type="InterPro" id="IPR027054">
    <property type="entry name" value="ALG2"/>
</dbReference>
<evidence type="ECO:0000256" key="5">
    <source>
        <dbReference type="ARBA" id="ARBA00022679"/>
    </source>
</evidence>
<organism evidence="15 16">
    <name type="scientific">Cylindrobasidium torrendii FP15055 ss-10</name>
    <dbReference type="NCBI Taxonomy" id="1314674"/>
    <lineage>
        <taxon>Eukaryota</taxon>
        <taxon>Fungi</taxon>
        <taxon>Dikarya</taxon>
        <taxon>Basidiomycota</taxon>
        <taxon>Agaricomycotina</taxon>
        <taxon>Agaricomycetes</taxon>
        <taxon>Agaricomycetidae</taxon>
        <taxon>Agaricales</taxon>
        <taxon>Marasmiineae</taxon>
        <taxon>Physalacriaceae</taxon>
        <taxon>Cylindrobasidium</taxon>
    </lineage>
</organism>
<dbReference type="InterPro" id="IPR001296">
    <property type="entry name" value="Glyco_trans_1"/>
</dbReference>
<dbReference type="UniPathway" id="UPA00378"/>
<evidence type="ECO:0000256" key="1">
    <source>
        <dbReference type="ARBA" id="ARBA00003142"/>
    </source>
</evidence>
<keyword evidence="5 12" id="KW-0808">Transferase</keyword>
<evidence type="ECO:0000259" key="14">
    <source>
        <dbReference type="Pfam" id="PF13439"/>
    </source>
</evidence>
<proteinExistence type="inferred from homology"/>
<dbReference type="STRING" id="1314674.A0A0D7BIY4"/>
<keyword evidence="16" id="KW-1185">Reference proteome</keyword>
<dbReference type="GO" id="GO:0005789">
    <property type="term" value="C:endoplasmic reticulum membrane"/>
    <property type="evidence" value="ECO:0007669"/>
    <property type="project" value="UniProtKB-SubCell"/>
</dbReference>
<evidence type="ECO:0000256" key="3">
    <source>
        <dbReference type="ARBA" id="ARBA00004922"/>
    </source>
</evidence>
<evidence type="ECO:0000313" key="16">
    <source>
        <dbReference type="Proteomes" id="UP000054007"/>
    </source>
</evidence>
<dbReference type="Gene3D" id="3.40.50.2000">
    <property type="entry name" value="Glycogen Phosphorylase B"/>
    <property type="match status" value="2"/>
</dbReference>
<dbReference type="PANTHER" id="PTHR45918">
    <property type="entry name" value="ALPHA-1,3/1,6-MANNOSYLTRANSFERASE ALG2"/>
    <property type="match status" value="1"/>
</dbReference>
<evidence type="ECO:0000256" key="10">
    <source>
        <dbReference type="ARBA" id="ARBA00045103"/>
    </source>
</evidence>